<feature type="transmembrane region" description="Helical" evidence="2">
    <location>
        <begin position="29"/>
        <end position="47"/>
    </location>
</feature>
<feature type="region of interest" description="Disordered" evidence="1">
    <location>
        <begin position="130"/>
        <end position="160"/>
    </location>
</feature>
<protein>
    <submittedName>
        <fullName evidence="3">DUF3093 domain-containing protein</fullName>
    </submittedName>
</protein>
<dbReference type="EMBL" id="OY726397">
    <property type="protein sequence ID" value="CAJ1508826.1"/>
    <property type="molecule type" value="Genomic_DNA"/>
</dbReference>
<name>A0ABM9M220_9MYCO</name>
<sequence length="220" mass="23867">MDDMPDGAEIHDADAPAAEILFAEPGASWLWLLSGPVAALAMLLVQLSSGLGIQWVVPIAFLVLVSGFVALQVKAARIHTSVELTATHLRQGTQTVNLDEIVKVYPEPVNGGRRHYDGSVLNRSNALSSRAMKKAGLDPADLAEPEPERERPPDTDRATVEKWQSARALGELTGVPRGRTGIGLRLTGKRTVQAWARNHRELRAQLTPLIEARTNPDGRP</sequence>
<evidence type="ECO:0000256" key="2">
    <source>
        <dbReference type="SAM" id="Phobius"/>
    </source>
</evidence>
<keyword evidence="2" id="KW-1133">Transmembrane helix</keyword>
<dbReference type="RefSeq" id="WP_308482945.1">
    <property type="nucleotide sequence ID" value="NZ_OY726397.1"/>
</dbReference>
<keyword evidence="4" id="KW-1185">Reference proteome</keyword>
<keyword evidence="2" id="KW-0472">Membrane</keyword>
<feature type="transmembrane region" description="Helical" evidence="2">
    <location>
        <begin position="53"/>
        <end position="71"/>
    </location>
</feature>
<proteinExistence type="predicted"/>
<evidence type="ECO:0000256" key="1">
    <source>
        <dbReference type="SAM" id="MobiDB-lite"/>
    </source>
</evidence>
<dbReference type="Proteomes" id="UP001190465">
    <property type="component" value="Chromosome"/>
</dbReference>
<evidence type="ECO:0000313" key="3">
    <source>
        <dbReference type="EMBL" id="CAJ1508826.1"/>
    </source>
</evidence>
<organism evidence="3 4">
    <name type="scientific">[Mycobacterium] burgundiense</name>
    <dbReference type="NCBI Taxonomy" id="3064286"/>
    <lineage>
        <taxon>Bacteria</taxon>
        <taxon>Bacillati</taxon>
        <taxon>Actinomycetota</taxon>
        <taxon>Actinomycetes</taxon>
        <taxon>Mycobacteriales</taxon>
        <taxon>Mycobacteriaceae</taxon>
        <taxon>Mycolicibacterium</taxon>
    </lineage>
</organism>
<keyword evidence="2" id="KW-0812">Transmembrane</keyword>
<evidence type="ECO:0000313" key="4">
    <source>
        <dbReference type="Proteomes" id="UP001190465"/>
    </source>
</evidence>
<feature type="compositionally biased region" description="Basic and acidic residues" evidence="1">
    <location>
        <begin position="146"/>
        <end position="160"/>
    </location>
</feature>
<accession>A0ABM9M220</accession>
<reference evidence="3 4" key="1">
    <citation type="submission" date="2023-08" db="EMBL/GenBank/DDBJ databases">
        <authorList>
            <person name="Folkvardsen B D."/>
            <person name="Norman A."/>
        </authorList>
    </citation>
    <scope>NUCLEOTIDE SEQUENCE [LARGE SCALE GENOMIC DNA]</scope>
    <source>
        <strain evidence="3 4">Mu0053</strain>
    </source>
</reference>
<gene>
    <name evidence="3" type="ORF">MU0053_003980</name>
</gene>